<comment type="caution">
    <text evidence="3">The sequence shown here is derived from an EMBL/GenBank/DDBJ whole genome shotgun (WGS) entry which is preliminary data.</text>
</comment>
<evidence type="ECO:0000259" key="2">
    <source>
        <dbReference type="Pfam" id="PF01636"/>
    </source>
</evidence>
<sequence>MASDGRPGEFPAETDKSTQREDISYPLDDLEFDSVSDEQLGRLFQTAPVLYQAGSNKIVRISQSLVLKGDGTVSKGEGETQRFAAVHGFPVPKVHRIFSLFGLYPDWPEEQSWFIVMDFVPGVSLEKAWPDLDSDTRNTVAVKVAEIIDRMQSLKISDMPPGPVDYEGDEPWRGPYFTAYGIGPFPTLQDMEDWYNHKLDVCIRLKRTSNETKRFSFTDVVLTHQDIAPRNLILQEGNQNLCLVDFGFGGIYPTGFEQAALARQAVGQWDVEFGAMVLERLSNRGERELKQLRAIMYGLTTGVLL</sequence>
<evidence type="ECO:0000313" key="4">
    <source>
        <dbReference type="Proteomes" id="UP000711996"/>
    </source>
</evidence>
<dbReference type="InterPro" id="IPR002575">
    <property type="entry name" value="Aminoglycoside_PTrfase"/>
</dbReference>
<dbReference type="AlphaFoldDB" id="A0A9P5F4S0"/>
<protein>
    <submittedName>
        <fullName evidence="3">Aminoglycoside 3'-phosphotransferase</fullName>
    </submittedName>
</protein>
<feature type="domain" description="Aminoglycoside phosphotransferase" evidence="2">
    <location>
        <begin position="77"/>
        <end position="290"/>
    </location>
</feature>
<gene>
    <name evidence="3" type="primary">rph</name>
    <name evidence="3" type="ORF">CGCSCA2_v000486</name>
</gene>
<accession>A0A9P5F4S0</accession>
<keyword evidence="4" id="KW-1185">Reference proteome</keyword>
<evidence type="ECO:0000313" key="3">
    <source>
        <dbReference type="EMBL" id="KAF4866945.1"/>
    </source>
</evidence>
<evidence type="ECO:0000256" key="1">
    <source>
        <dbReference type="SAM" id="MobiDB-lite"/>
    </source>
</evidence>
<dbReference type="InterPro" id="IPR051678">
    <property type="entry name" value="AGP_Transferase"/>
</dbReference>
<reference evidence="3" key="1">
    <citation type="submission" date="2019-06" db="EMBL/GenBank/DDBJ databases">
        <authorList>
            <person name="Gan P."/>
            <person name="Shirasu K."/>
        </authorList>
    </citation>
    <scope>NUCLEOTIDE SEQUENCE [LARGE SCALE GENOMIC DNA]</scope>
    <source>
        <strain evidence="3">CAD2</strain>
    </source>
</reference>
<dbReference type="PANTHER" id="PTHR21310">
    <property type="entry name" value="AMINOGLYCOSIDE PHOSPHOTRANSFERASE-RELATED-RELATED"/>
    <property type="match status" value="1"/>
</dbReference>
<proteinExistence type="predicted"/>
<name>A0A9P5F4S0_COLSI</name>
<dbReference type="InterPro" id="IPR011009">
    <property type="entry name" value="Kinase-like_dom_sf"/>
</dbReference>
<feature type="region of interest" description="Disordered" evidence="1">
    <location>
        <begin position="1"/>
        <end position="23"/>
    </location>
</feature>
<dbReference type="OrthoDB" id="4177236at2759"/>
<organism evidence="3 4">
    <name type="scientific">Colletotrichum siamense</name>
    <name type="common">Anthracnose fungus</name>
    <dbReference type="NCBI Taxonomy" id="690259"/>
    <lineage>
        <taxon>Eukaryota</taxon>
        <taxon>Fungi</taxon>
        <taxon>Dikarya</taxon>
        <taxon>Ascomycota</taxon>
        <taxon>Pezizomycotina</taxon>
        <taxon>Sordariomycetes</taxon>
        <taxon>Hypocreomycetidae</taxon>
        <taxon>Glomerellales</taxon>
        <taxon>Glomerellaceae</taxon>
        <taxon>Colletotrichum</taxon>
        <taxon>Colletotrichum gloeosporioides species complex</taxon>
    </lineage>
</organism>
<dbReference type="Gene3D" id="3.90.1200.10">
    <property type="match status" value="1"/>
</dbReference>
<feature type="compositionally biased region" description="Basic and acidic residues" evidence="1">
    <location>
        <begin position="13"/>
        <end position="23"/>
    </location>
</feature>
<dbReference type="Pfam" id="PF01636">
    <property type="entry name" value="APH"/>
    <property type="match status" value="1"/>
</dbReference>
<dbReference type="SUPFAM" id="SSF56112">
    <property type="entry name" value="Protein kinase-like (PK-like)"/>
    <property type="match status" value="1"/>
</dbReference>
<dbReference type="PANTHER" id="PTHR21310:SF39">
    <property type="entry name" value="AMINOGLYCOSIDE PHOSPHOTRANSFERASE DOMAIN-CONTAINING PROTEIN"/>
    <property type="match status" value="1"/>
</dbReference>
<dbReference type="Proteomes" id="UP000711996">
    <property type="component" value="Unassembled WGS sequence"/>
</dbReference>
<dbReference type="EMBL" id="QPMT01000001">
    <property type="protein sequence ID" value="KAF4866945.1"/>
    <property type="molecule type" value="Genomic_DNA"/>
</dbReference>